<dbReference type="GO" id="GO:0008657">
    <property type="term" value="F:DNA topoisomerase type II (double strand cut, ATP-hydrolyzing) inhibitor activity"/>
    <property type="evidence" value="ECO:0007669"/>
    <property type="project" value="UniProtKB-UniRule"/>
</dbReference>
<name>A0A1N7FQB3_9RHOB</name>
<gene>
    <name evidence="3" type="primary">yacG</name>
    <name evidence="4" type="ORF">SAMN05421666_1265</name>
</gene>
<dbReference type="RefSeq" id="WP_076531939.1">
    <property type="nucleotide sequence ID" value="NZ_CANNEL010000001.1"/>
</dbReference>
<dbReference type="OrthoDB" id="9809663at2"/>
<dbReference type="SUPFAM" id="SSF57716">
    <property type="entry name" value="Glucocorticoid receptor-like (DNA-binding domain)"/>
    <property type="match status" value="1"/>
</dbReference>
<comment type="function">
    <text evidence="3">Inhibits all the catalytic activities of DNA gyrase by preventing its interaction with DNA. Acts by binding directly to the C-terminal domain of GyrB, which probably disrupts DNA binding by the gyrase.</text>
</comment>
<dbReference type="Proteomes" id="UP000186019">
    <property type="component" value="Unassembled WGS sequence"/>
</dbReference>
<sequence length="64" mass="6922">MSCPICNKPADAAHRPFCSKRCANVDLARWLGGQYAIPSNDPEDIEAALDAAQEAEEAAQKKPH</sequence>
<dbReference type="InterPro" id="IPR005584">
    <property type="entry name" value="DNA_gyrase_inhibitor_YacG"/>
</dbReference>
<dbReference type="STRING" id="573024.SAMN05216208_0871"/>
<evidence type="ECO:0000256" key="2">
    <source>
        <dbReference type="ARBA" id="ARBA00022833"/>
    </source>
</evidence>
<dbReference type="Pfam" id="PF03884">
    <property type="entry name" value="YacG"/>
    <property type="match status" value="1"/>
</dbReference>
<organism evidence="4 5">
    <name type="scientific">Roseovarius nanhaiticus</name>
    <dbReference type="NCBI Taxonomy" id="573024"/>
    <lineage>
        <taxon>Bacteria</taxon>
        <taxon>Pseudomonadati</taxon>
        <taxon>Pseudomonadota</taxon>
        <taxon>Alphaproteobacteria</taxon>
        <taxon>Rhodobacterales</taxon>
        <taxon>Roseobacteraceae</taxon>
        <taxon>Roseovarius</taxon>
    </lineage>
</organism>
<feature type="binding site" evidence="3">
    <location>
        <position position="18"/>
    </location>
    <ligand>
        <name>Zn(2+)</name>
        <dbReference type="ChEBI" id="CHEBI:29105"/>
    </ligand>
</feature>
<dbReference type="PANTHER" id="PTHR36150">
    <property type="entry name" value="DNA GYRASE INHIBITOR YACG"/>
    <property type="match status" value="1"/>
</dbReference>
<dbReference type="HAMAP" id="MF_00649">
    <property type="entry name" value="DNA_gyrase_inhibitor_YacG"/>
    <property type="match status" value="1"/>
</dbReference>
<feature type="binding site" evidence="3">
    <location>
        <position position="6"/>
    </location>
    <ligand>
        <name>Zn(2+)</name>
        <dbReference type="ChEBI" id="CHEBI:29105"/>
    </ligand>
</feature>
<dbReference type="PANTHER" id="PTHR36150:SF1">
    <property type="entry name" value="DNA GYRASE INHIBITOR YACG"/>
    <property type="match status" value="1"/>
</dbReference>
<keyword evidence="2 3" id="KW-0862">Zinc</keyword>
<dbReference type="GO" id="GO:0006355">
    <property type="term" value="P:regulation of DNA-templated transcription"/>
    <property type="evidence" value="ECO:0007669"/>
    <property type="project" value="InterPro"/>
</dbReference>
<comment type="cofactor">
    <cofactor evidence="3">
        <name>Zn(2+)</name>
        <dbReference type="ChEBI" id="CHEBI:29105"/>
    </cofactor>
    <text evidence="3">Binds 1 zinc ion.</text>
</comment>
<keyword evidence="1 3" id="KW-0479">Metal-binding</keyword>
<reference evidence="4 5" key="1">
    <citation type="submission" date="2017-01" db="EMBL/GenBank/DDBJ databases">
        <authorList>
            <person name="Mah S.A."/>
            <person name="Swanson W.J."/>
            <person name="Moy G.W."/>
            <person name="Vacquier V.D."/>
        </authorList>
    </citation>
    <scope>NUCLEOTIDE SEQUENCE [LARGE SCALE GENOMIC DNA]</scope>
    <source>
        <strain evidence="4 5">DSM 29590</strain>
    </source>
</reference>
<protein>
    <recommendedName>
        <fullName evidence="3">DNA gyrase inhibitor YacG</fullName>
    </recommendedName>
</protein>
<feature type="binding site" evidence="3">
    <location>
        <position position="3"/>
    </location>
    <ligand>
        <name>Zn(2+)</name>
        <dbReference type="ChEBI" id="CHEBI:29105"/>
    </ligand>
</feature>
<accession>A0A1N7FQB3</accession>
<comment type="similarity">
    <text evidence="3">Belongs to the DNA gyrase inhibitor YacG family.</text>
</comment>
<proteinExistence type="inferred from homology"/>
<evidence type="ECO:0000313" key="4">
    <source>
        <dbReference type="EMBL" id="SIS02511.1"/>
    </source>
</evidence>
<dbReference type="GO" id="GO:0008270">
    <property type="term" value="F:zinc ion binding"/>
    <property type="evidence" value="ECO:0007669"/>
    <property type="project" value="UniProtKB-UniRule"/>
</dbReference>
<evidence type="ECO:0000313" key="5">
    <source>
        <dbReference type="Proteomes" id="UP000186019"/>
    </source>
</evidence>
<evidence type="ECO:0000256" key="1">
    <source>
        <dbReference type="ARBA" id="ARBA00022723"/>
    </source>
</evidence>
<dbReference type="AlphaFoldDB" id="A0A1N7FQB3"/>
<evidence type="ECO:0000256" key="3">
    <source>
        <dbReference type="HAMAP-Rule" id="MF_00649"/>
    </source>
</evidence>
<dbReference type="InterPro" id="IPR013088">
    <property type="entry name" value="Znf_NHR/GATA"/>
</dbReference>
<comment type="subunit">
    <text evidence="3">Interacts with GyrB.</text>
</comment>
<dbReference type="EMBL" id="FTNV01000001">
    <property type="protein sequence ID" value="SIS02511.1"/>
    <property type="molecule type" value="Genomic_DNA"/>
</dbReference>
<feature type="binding site" evidence="3">
    <location>
        <position position="22"/>
    </location>
    <ligand>
        <name>Zn(2+)</name>
        <dbReference type="ChEBI" id="CHEBI:29105"/>
    </ligand>
</feature>
<keyword evidence="5" id="KW-1185">Reference proteome</keyword>
<dbReference type="Gene3D" id="3.30.50.10">
    <property type="entry name" value="Erythroid Transcription Factor GATA-1, subunit A"/>
    <property type="match status" value="1"/>
</dbReference>